<name>A0A9X9LY61_GULGU</name>
<protein>
    <submittedName>
        <fullName evidence="6">Uncharacterized protein</fullName>
    </submittedName>
</protein>
<feature type="non-terminal residue" evidence="6">
    <location>
        <position position="95"/>
    </location>
</feature>
<evidence type="ECO:0000256" key="2">
    <source>
        <dbReference type="ARBA" id="ARBA00022692"/>
    </source>
</evidence>
<dbReference type="PANTHER" id="PTHR11827:SF6">
    <property type="entry name" value="SOLUTE CARRIER FAMILY 12 MEMBER 8"/>
    <property type="match status" value="1"/>
</dbReference>
<gene>
    <name evidence="6" type="ORF">BN2614_LOCUS2</name>
</gene>
<evidence type="ECO:0000256" key="3">
    <source>
        <dbReference type="ARBA" id="ARBA00022989"/>
    </source>
</evidence>
<reference evidence="6 7" key="1">
    <citation type="submission" date="2018-10" db="EMBL/GenBank/DDBJ databases">
        <authorList>
            <person name="Ekblom R."/>
            <person name="Jareborg N."/>
        </authorList>
    </citation>
    <scope>NUCLEOTIDE SEQUENCE [LARGE SCALE GENOMIC DNA]</scope>
    <source>
        <tissue evidence="6">Muscle</tissue>
    </source>
</reference>
<evidence type="ECO:0000256" key="5">
    <source>
        <dbReference type="SAM" id="Phobius"/>
    </source>
</evidence>
<dbReference type="InterPro" id="IPR004842">
    <property type="entry name" value="SLC12A_fam"/>
</dbReference>
<dbReference type="GO" id="GO:0055075">
    <property type="term" value="P:potassium ion homeostasis"/>
    <property type="evidence" value="ECO:0007669"/>
    <property type="project" value="TreeGrafter"/>
</dbReference>
<dbReference type="AlphaFoldDB" id="A0A9X9LY61"/>
<keyword evidence="2 5" id="KW-0812">Transmembrane</keyword>
<dbReference type="Proteomes" id="UP000269945">
    <property type="component" value="Unassembled WGS sequence"/>
</dbReference>
<dbReference type="EMBL" id="CYRY02028148">
    <property type="protein sequence ID" value="VCW99311.1"/>
    <property type="molecule type" value="Genomic_DNA"/>
</dbReference>
<keyword evidence="7" id="KW-1185">Reference proteome</keyword>
<proteinExistence type="predicted"/>
<dbReference type="GO" id="GO:0016020">
    <property type="term" value="C:membrane"/>
    <property type="evidence" value="ECO:0007669"/>
    <property type="project" value="UniProtKB-SubCell"/>
</dbReference>
<accession>A0A9X9LY61</accession>
<dbReference type="GO" id="GO:0015379">
    <property type="term" value="F:potassium:chloride symporter activity"/>
    <property type="evidence" value="ECO:0007669"/>
    <property type="project" value="TreeGrafter"/>
</dbReference>
<dbReference type="GO" id="GO:0006884">
    <property type="term" value="P:cell volume homeostasis"/>
    <property type="evidence" value="ECO:0007669"/>
    <property type="project" value="TreeGrafter"/>
</dbReference>
<comment type="caution">
    <text evidence="6">The sequence shown here is derived from an EMBL/GenBank/DDBJ whole genome shotgun (WGS) entry which is preliminary data.</text>
</comment>
<evidence type="ECO:0000313" key="6">
    <source>
        <dbReference type="EMBL" id="VCW99311.1"/>
    </source>
</evidence>
<evidence type="ECO:0000256" key="1">
    <source>
        <dbReference type="ARBA" id="ARBA00004141"/>
    </source>
</evidence>
<keyword evidence="4 5" id="KW-0472">Membrane</keyword>
<feature type="transmembrane region" description="Helical" evidence="5">
    <location>
        <begin position="37"/>
        <end position="60"/>
    </location>
</feature>
<keyword evidence="3 5" id="KW-1133">Transmembrane helix</keyword>
<dbReference type="PANTHER" id="PTHR11827">
    <property type="entry name" value="SOLUTE CARRIER FAMILY 12, CATION COTRANSPORTERS"/>
    <property type="match status" value="1"/>
</dbReference>
<dbReference type="GO" id="GO:1990573">
    <property type="term" value="P:potassium ion import across plasma membrane"/>
    <property type="evidence" value="ECO:0007669"/>
    <property type="project" value="TreeGrafter"/>
</dbReference>
<dbReference type="GO" id="GO:0055064">
    <property type="term" value="P:chloride ion homeostasis"/>
    <property type="evidence" value="ECO:0007669"/>
    <property type="project" value="TreeGrafter"/>
</dbReference>
<evidence type="ECO:0000313" key="7">
    <source>
        <dbReference type="Proteomes" id="UP000269945"/>
    </source>
</evidence>
<sequence length="95" mass="10689">MAQMSQVQELFHEAAQQGELAQRQPWWKSQLFVWEPVLFGTWDGVFTSCMINIFGVVLFLRTGWLVVSGRAGGPAVSWGPLIRQALRSRALRSLG</sequence>
<evidence type="ECO:0000256" key="4">
    <source>
        <dbReference type="ARBA" id="ARBA00023136"/>
    </source>
</evidence>
<comment type="subcellular location">
    <subcellularLocation>
        <location evidence="1">Membrane</location>
        <topology evidence="1">Multi-pass membrane protein</topology>
    </subcellularLocation>
</comment>
<organism evidence="6 7">
    <name type="scientific">Gulo gulo</name>
    <name type="common">Wolverine</name>
    <name type="synonym">Gluton</name>
    <dbReference type="NCBI Taxonomy" id="48420"/>
    <lineage>
        <taxon>Eukaryota</taxon>
        <taxon>Metazoa</taxon>
        <taxon>Chordata</taxon>
        <taxon>Craniata</taxon>
        <taxon>Vertebrata</taxon>
        <taxon>Euteleostomi</taxon>
        <taxon>Mammalia</taxon>
        <taxon>Eutheria</taxon>
        <taxon>Laurasiatheria</taxon>
        <taxon>Carnivora</taxon>
        <taxon>Caniformia</taxon>
        <taxon>Musteloidea</taxon>
        <taxon>Mustelidae</taxon>
        <taxon>Guloninae</taxon>
        <taxon>Gulo</taxon>
    </lineage>
</organism>